<dbReference type="InterPro" id="IPR037053">
    <property type="entry name" value="Phage_tail_collar_dom_sf"/>
</dbReference>
<evidence type="ECO:0000259" key="1">
    <source>
        <dbReference type="Pfam" id="PF07484"/>
    </source>
</evidence>
<evidence type="ECO:0000313" key="2">
    <source>
        <dbReference type="EMBL" id="SOD93233.1"/>
    </source>
</evidence>
<organism evidence="2 3">
    <name type="scientific">Spirosoma fluviale</name>
    <dbReference type="NCBI Taxonomy" id="1597977"/>
    <lineage>
        <taxon>Bacteria</taxon>
        <taxon>Pseudomonadati</taxon>
        <taxon>Bacteroidota</taxon>
        <taxon>Cytophagia</taxon>
        <taxon>Cytophagales</taxon>
        <taxon>Cytophagaceae</taxon>
        <taxon>Spirosoma</taxon>
    </lineage>
</organism>
<dbReference type="EMBL" id="OCNH01000003">
    <property type="protein sequence ID" value="SOD93233.1"/>
    <property type="molecule type" value="Genomic_DNA"/>
</dbReference>
<name>A0A286GCI0_9BACT</name>
<dbReference type="RefSeq" id="WP_097128367.1">
    <property type="nucleotide sequence ID" value="NZ_OCNH01000003.1"/>
</dbReference>
<feature type="domain" description="Phage tail collar" evidence="1">
    <location>
        <begin position="6"/>
        <end position="62"/>
    </location>
</feature>
<sequence>MEPYIGQIQAFGFNFAPKGWAFCNGQLLPIAQYQALFSLLGTTYGGNGTTTFALPNLQGRAPIHFGQGPGLSFYDIGEMIGTENVTLLQSQMPAHNHTLGVSTEPGSSNSPAGKVSAVVIDGSESAVNAYGSSINSTASAQAIGMAGNNAPVSVMQPVIAINYCIALEGIYPSRP</sequence>
<dbReference type="Gene3D" id="3.90.1340.10">
    <property type="entry name" value="Phage tail collar domain"/>
    <property type="match status" value="1"/>
</dbReference>
<dbReference type="Pfam" id="PF07484">
    <property type="entry name" value="Collar"/>
    <property type="match status" value="1"/>
</dbReference>
<keyword evidence="3" id="KW-1185">Reference proteome</keyword>
<dbReference type="AlphaFoldDB" id="A0A286GCI0"/>
<gene>
    <name evidence="2" type="ORF">SAMN06269250_4423</name>
</gene>
<reference evidence="3" key="1">
    <citation type="submission" date="2017-09" db="EMBL/GenBank/DDBJ databases">
        <authorList>
            <person name="Varghese N."/>
            <person name="Submissions S."/>
        </authorList>
    </citation>
    <scope>NUCLEOTIDE SEQUENCE [LARGE SCALE GENOMIC DNA]</scope>
    <source>
        <strain evidence="3">DSM 29961</strain>
    </source>
</reference>
<dbReference type="OrthoDB" id="9810174at2"/>
<dbReference type="Proteomes" id="UP000219452">
    <property type="component" value="Unassembled WGS sequence"/>
</dbReference>
<protein>
    <submittedName>
        <fullName evidence="2">Microcystin-dependent protein</fullName>
    </submittedName>
</protein>
<dbReference type="InterPro" id="IPR011083">
    <property type="entry name" value="Phage_tail_collar_dom"/>
</dbReference>
<accession>A0A286GCI0</accession>
<dbReference type="SUPFAM" id="SSF88874">
    <property type="entry name" value="Receptor-binding domain of short tail fibre protein gp12"/>
    <property type="match status" value="1"/>
</dbReference>
<proteinExistence type="predicted"/>
<evidence type="ECO:0000313" key="3">
    <source>
        <dbReference type="Proteomes" id="UP000219452"/>
    </source>
</evidence>